<dbReference type="EMBL" id="CAEZYY010000011">
    <property type="protein sequence ID" value="CAB4752567.1"/>
    <property type="molecule type" value="Genomic_DNA"/>
</dbReference>
<sequence>MPQGRRSVPGVTVRSDGSPGPSGTSHPSDKGKSMIRVSVLYPKGEGSTFNMDYYKTKHRQICVDVMPGLKKMDVEAGIDGPYEAVGHLYFDDMATVGAAMGGPRIVEAQNDLVNYTNIVPVIQISQQID</sequence>
<dbReference type="PANTHER" id="PTHR40260">
    <property type="entry name" value="BLR8190 PROTEIN"/>
    <property type="match status" value="1"/>
</dbReference>
<reference evidence="3" key="1">
    <citation type="submission" date="2020-05" db="EMBL/GenBank/DDBJ databases">
        <authorList>
            <person name="Chiriac C."/>
            <person name="Salcher M."/>
            <person name="Ghai R."/>
            <person name="Kavagutti S V."/>
        </authorList>
    </citation>
    <scope>NUCLEOTIDE SEQUENCE</scope>
</reference>
<dbReference type="InterPro" id="IPR009799">
    <property type="entry name" value="EthD_dom"/>
</dbReference>
<dbReference type="Gene3D" id="3.30.70.100">
    <property type="match status" value="1"/>
</dbReference>
<evidence type="ECO:0000313" key="2">
    <source>
        <dbReference type="EMBL" id="CAB4716015.1"/>
    </source>
</evidence>
<name>A0A6J6U1T8_9ZZZZ</name>
<evidence type="ECO:0000256" key="1">
    <source>
        <dbReference type="SAM" id="MobiDB-lite"/>
    </source>
</evidence>
<proteinExistence type="predicted"/>
<gene>
    <name evidence="2" type="ORF">UFOPK2602_01425</name>
    <name evidence="3" type="ORF">UFOPK2806_01106</name>
    <name evidence="4" type="ORF">UFOPK3417_00415</name>
    <name evidence="5" type="ORF">UFOPK4306_01056</name>
</gene>
<evidence type="ECO:0000313" key="4">
    <source>
        <dbReference type="EMBL" id="CAB4864680.1"/>
    </source>
</evidence>
<dbReference type="EMBL" id="CAEZXX010000099">
    <property type="protein sequence ID" value="CAB4716015.1"/>
    <property type="molecule type" value="Genomic_DNA"/>
</dbReference>
<dbReference type="PANTHER" id="PTHR40260:SF2">
    <property type="entry name" value="BLR8190 PROTEIN"/>
    <property type="match status" value="1"/>
</dbReference>
<dbReference type="EMBL" id="CAFBQP010000034">
    <property type="protein sequence ID" value="CAB5061421.1"/>
    <property type="molecule type" value="Genomic_DNA"/>
</dbReference>
<evidence type="ECO:0000313" key="5">
    <source>
        <dbReference type="EMBL" id="CAB5061421.1"/>
    </source>
</evidence>
<dbReference type="SUPFAM" id="SSF54909">
    <property type="entry name" value="Dimeric alpha+beta barrel"/>
    <property type="match status" value="1"/>
</dbReference>
<dbReference type="GO" id="GO:0016491">
    <property type="term" value="F:oxidoreductase activity"/>
    <property type="evidence" value="ECO:0007669"/>
    <property type="project" value="InterPro"/>
</dbReference>
<dbReference type="NCBIfam" id="TIGR02118">
    <property type="entry name" value="EthD family reductase"/>
    <property type="match status" value="1"/>
</dbReference>
<protein>
    <submittedName>
        <fullName evidence="3">Unannotated protein</fullName>
    </submittedName>
</protein>
<feature type="region of interest" description="Disordered" evidence="1">
    <location>
        <begin position="1"/>
        <end position="34"/>
    </location>
</feature>
<feature type="compositionally biased region" description="Low complexity" evidence="1">
    <location>
        <begin position="15"/>
        <end position="26"/>
    </location>
</feature>
<dbReference type="EMBL" id="CAFBLR010000024">
    <property type="protein sequence ID" value="CAB4864680.1"/>
    <property type="molecule type" value="Genomic_DNA"/>
</dbReference>
<organism evidence="3">
    <name type="scientific">freshwater metagenome</name>
    <dbReference type="NCBI Taxonomy" id="449393"/>
    <lineage>
        <taxon>unclassified sequences</taxon>
        <taxon>metagenomes</taxon>
        <taxon>ecological metagenomes</taxon>
    </lineage>
</organism>
<accession>A0A6J6U1T8</accession>
<dbReference type="AlphaFoldDB" id="A0A6J6U1T8"/>
<evidence type="ECO:0000313" key="3">
    <source>
        <dbReference type="EMBL" id="CAB4752567.1"/>
    </source>
</evidence>
<dbReference type="InterPro" id="IPR011008">
    <property type="entry name" value="Dimeric_a/b-barrel"/>
</dbReference>